<comment type="caution">
    <text evidence="7">The sequence shown here is derived from an EMBL/GenBank/DDBJ whole genome shotgun (WGS) entry which is preliminary data.</text>
</comment>
<keyword evidence="3" id="KW-0378">Hydrolase</keyword>
<name>A0A1G2FAD6_9BACT</name>
<dbReference type="GO" id="GO:0007155">
    <property type="term" value="P:cell adhesion"/>
    <property type="evidence" value="ECO:0007669"/>
    <property type="project" value="InterPro"/>
</dbReference>
<gene>
    <name evidence="7" type="ORF">A2Y98_00340</name>
</gene>
<dbReference type="PANTHER" id="PTHR23221:SF7">
    <property type="entry name" value="PHOSPHATIDYLINOSITOL-GLYCAN-SPECIFIC PHOSPHOLIPASE D"/>
    <property type="match status" value="1"/>
</dbReference>
<dbReference type="GO" id="GO:0016787">
    <property type="term" value="F:hydrolase activity"/>
    <property type="evidence" value="ECO:0007669"/>
    <property type="project" value="UniProtKB-KW"/>
</dbReference>
<keyword evidence="4" id="KW-0325">Glycoprotein</keyword>
<dbReference type="STRING" id="1801992.A2Y98_00340"/>
<keyword evidence="1 5" id="KW-0732">Signal</keyword>
<evidence type="ECO:0000313" key="7">
    <source>
        <dbReference type="EMBL" id="OGZ34600.1"/>
    </source>
</evidence>
<feature type="domain" description="Fibronectin type-III" evidence="6">
    <location>
        <begin position="637"/>
        <end position="738"/>
    </location>
</feature>
<reference evidence="7 8" key="1">
    <citation type="journal article" date="2016" name="Nat. Commun.">
        <title>Thousands of microbial genomes shed light on interconnected biogeochemical processes in an aquifer system.</title>
        <authorList>
            <person name="Anantharaman K."/>
            <person name="Brown C.T."/>
            <person name="Hug L.A."/>
            <person name="Sharon I."/>
            <person name="Castelle C.J."/>
            <person name="Probst A.J."/>
            <person name="Thomas B.C."/>
            <person name="Singh A."/>
            <person name="Wilkins M.J."/>
            <person name="Karaoz U."/>
            <person name="Brodie E.L."/>
            <person name="Williams K.H."/>
            <person name="Hubbard S.S."/>
            <person name="Banfield J.F."/>
        </authorList>
    </citation>
    <scope>NUCLEOTIDE SEQUENCE [LARGE SCALE GENOMIC DNA]</scope>
</reference>
<proteinExistence type="predicted"/>
<organism evidence="7 8">
    <name type="scientific">Candidatus Portnoybacteria bacterium RBG_19FT_COMBO_36_7</name>
    <dbReference type="NCBI Taxonomy" id="1801992"/>
    <lineage>
        <taxon>Bacteria</taxon>
        <taxon>Candidatus Portnoyibacteriota</taxon>
    </lineage>
</organism>
<evidence type="ECO:0000259" key="6">
    <source>
        <dbReference type="PROSITE" id="PS50853"/>
    </source>
</evidence>
<dbReference type="InterPro" id="IPR011043">
    <property type="entry name" value="Gal_Oxase/kelch_b-propeller"/>
</dbReference>
<protein>
    <recommendedName>
        <fullName evidence="6">Fibronectin type-III domain-containing protein</fullName>
    </recommendedName>
</protein>
<feature type="chain" id="PRO_5009582841" description="Fibronectin type-III domain-containing protein" evidence="5">
    <location>
        <begin position="29"/>
        <end position="1479"/>
    </location>
</feature>
<evidence type="ECO:0000256" key="1">
    <source>
        <dbReference type="ARBA" id="ARBA00022729"/>
    </source>
</evidence>
<dbReference type="PANTHER" id="PTHR23221">
    <property type="entry name" value="GLYCOSYLPHOSPHATIDYLINOSITOL PHOSPHOLIPASE D"/>
    <property type="match status" value="1"/>
</dbReference>
<evidence type="ECO:0000313" key="8">
    <source>
        <dbReference type="Proteomes" id="UP000179099"/>
    </source>
</evidence>
<dbReference type="InterPro" id="IPR000413">
    <property type="entry name" value="Integrin_alpha"/>
</dbReference>
<keyword evidence="2" id="KW-0677">Repeat</keyword>
<accession>A0A1G2FAD6</accession>
<dbReference type="SMART" id="SM00191">
    <property type="entry name" value="Int_alpha"/>
    <property type="match status" value="8"/>
</dbReference>
<dbReference type="PRINTS" id="PR01185">
    <property type="entry name" value="INTEGRINA"/>
</dbReference>
<evidence type="ECO:0000256" key="2">
    <source>
        <dbReference type="ARBA" id="ARBA00022737"/>
    </source>
</evidence>
<dbReference type="InterPro" id="IPR013519">
    <property type="entry name" value="Int_alpha_beta-p"/>
</dbReference>
<evidence type="ECO:0000256" key="3">
    <source>
        <dbReference type="ARBA" id="ARBA00022801"/>
    </source>
</evidence>
<dbReference type="Pfam" id="PF01839">
    <property type="entry name" value="FG-GAP"/>
    <property type="match status" value="8"/>
</dbReference>
<dbReference type="Proteomes" id="UP000179099">
    <property type="component" value="Unassembled WGS sequence"/>
</dbReference>
<dbReference type="GO" id="GO:0008305">
    <property type="term" value="C:integrin complex"/>
    <property type="evidence" value="ECO:0007669"/>
    <property type="project" value="InterPro"/>
</dbReference>
<dbReference type="EMBL" id="MHMW01000005">
    <property type="protein sequence ID" value="OGZ34600.1"/>
    <property type="molecule type" value="Genomic_DNA"/>
</dbReference>
<dbReference type="InterPro" id="IPR028994">
    <property type="entry name" value="Integrin_alpha_N"/>
</dbReference>
<evidence type="ECO:0000256" key="4">
    <source>
        <dbReference type="ARBA" id="ARBA00023180"/>
    </source>
</evidence>
<feature type="signal peptide" evidence="5">
    <location>
        <begin position="1"/>
        <end position="28"/>
    </location>
</feature>
<evidence type="ECO:0000256" key="5">
    <source>
        <dbReference type="SAM" id="SignalP"/>
    </source>
</evidence>
<sequence length="1479" mass="154531">MRKSLKISIFLAAAFFALILFFPSPAGATFTPDPTWVVAANNFDIYESSSCCSSGDWDAGTLICSATMGDDNDGWGTVSCTTGGVDANKTYRVQVTLKNASTKIAANMQGTGDFVDHVAVKGATNWAGASPTLGSCGFYDIGADDGTVTCSAAWNATNNVRITNTNSGNVVLGISGSEGFMYAITTDASAVNSSSANYFSTTIDAQSEISDYISITKVTAPTVTNNTGESGVSAYSAQLNGNITSTGVLTVTGRGFAWGTNANLSGGDTATTTSWGSFSTGTFYSDVSSLTCNNPYYYRAWAQNSKGTSTASSIEPFTTSACATLTASNHTFGQQTNRWNMGDTSTSTIHYRYKLTPTAESMRISTTTISLSDISQITANDISSAKLWIDGNSDGATTTAPNWGTGLIGGDGTGWADATYERVQSLTSHNNKLYAGLGQTAGDAEVWEYNGSSWTKIGGDGTGWADSTYEVVQSLASHNNKLYAGLGENAGEAEVWEYDGSSWTKIGGDGIGWADSTYEYIFSLASHNNKLYAGLALTAGDAEVWEYNGDFELFGFGNIVVSGDSGRIDFATSTSYIISTTTEFLVELTVNPIEAGDSMTMDFYNASSTGVISGSGITITGNPSSITHLKEAAIAPTVTNSTGESSVTADSARLNGEVTALGGANTTGRGFAWGTASNLSGGDTATTTEWGDWGSTGIFYYDASSLNCGTNYYYRAWAQNSAGTSTASLIEPFTTSACPAVPWTTLTQRAGVFQSEGETATSSSLTNVNIGERLRVKFQIDTDSGATTTRTFFLQYDKNDANWATTSPSAEIRPAQSEVIKDRMILGGPEVAPCQSGKVWPKATSATTTAGVYYNVAYENTNRTDAIYVAGNTCQEIAFTIDTQNALAGTTYRFRLATSTNTGITYSSYPQIATVSTLSLSFSKGMATSTPTGTSSMPYLFDPLGYSNTNSSNNVYEAIGNEILDAVEDIEASYPGSETGALFGRSVSSGDFNGDGYRDMLIGSASSTLEKVYIYFGSENGIRSTSTPDVILEYPEADTYAYFGDSVSSGDFNGDGYDDALVGAYQSDNPGADEGAAYIFFGSSQMATPDATADIELNYPEADTTAYFGYSVSSGDFNGDGYDDALVGAYRSNNPGADEGAAYIFFGSSQMSSPDDTADIELNYPEADAGYFGKSVFSGDFNGDGYDDALVGADSSDNPGAGEGAAYIFFGSSQMSSPDDTADIELNYPEADTYTYFGKSVSSGDFNGDGYDDALVGADSSDNPGADEGAVYAFYGGQNRAASVSAADKNYECPSASGSVCSGAQFGQSTATGDFNGDGFLDMLVGNASSTLGKVFVFLGSDGIHPATTTPVILQSPDSGANYFGYRVSSGDFNGDGYDDALVGAYGYPNGSYYGRAYIFYGNASWSGTDSTADVTLGNPNGSNADNFGVSVSSGDFNGDGYDDALVGANSYGTPDAGRAYIFYGNASWSGTDSIADVT</sequence>
<dbReference type="Gene3D" id="2.130.10.130">
    <property type="entry name" value="Integrin alpha, N-terminal"/>
    <property type="match status" value="3"/>
</dbReference>
<dbReference type="InterPro" id="IPR003961">
    <property type="entry name" value="FN3_dom"/>
</dbReference>
<dbReference type="PROSITE" id="PS50853">
    <property type="entry name" value="FN3"/>
    <property type="match status" value="1"/>
</dbReference>
<dbReference type="SUPFAM" id="SSF50965">
    <property type="entry name" value="Galactose oxidase, central domain"/>
    <property type="match status" value="1"/>
</dbReference>
<dbReference type="SUPFAM" id="SSF69318">
    <property type="entry name" value="Integrin alpha N-terminal domain"/>
    <property type="match status" value="3"/>
</dbReference>
<dbReference type="PROSITE" id="PS51470">
    <property type="entry name" value="FG_GAP"/>
    <property type="match status" value="7"/>
</dbReference>
<dbReference type="InterPro" id="IPR013517">
    <property type="entry name" value="FG-GAP"/>
</dbReference>